<dbReference type="Gene3D" id="3.20.20.140">
    <property type="entry name" value="Metal-dependent hydrolases"/>
    <property type="match status" value="1"/>
</dbReference>
<dbReference type="EMBL" id="QYAC01000004">
    <property type="protein sequence ID" value="MBL3679559.1"/>
    <property type="molecule type" value="Genomic_DNA"/>
</dbReference>
<evidence type="ECO:0000256" key="1">
    <source>
        <dbReference type="SAM" id="MobiDB-lite"/>
    </source>
</evidence>
<keyword evidence="3" id="KW-1185">Reference proteome</keyword>
<reference evidence="2 3" key="1">
    <citation type="submission" date="2018-09" db="EMBL/GenBank/DDBJ databases">
        <title>Comparative genomics of Leucobacter spp.</title>
        <authorList>
            <person name="Reis A.C."/>
            <person name="Kolvenbach B.A."/>
            <person name="Corvini P.F.X."/>
            <person name="Nunes O.C."/>
        </authorList>
    </citation>
    <scope>NUCLEOTIDE SEQUENCE [LARGE SCALE GENOMIC DNA]</scope>
    <source>
        <strain evidence="2 3">TAN 31504</strain>
    </source>
</reference>
<comment type="caution">
    <text evidence="2">The sequence shown here is derived from an EMBL/GenBank/DDBJ whole genome shotgun (WGS) entry which is preliminary data.</text>
</comment>
<organism evidence="2 3">
    <name type="scientific">Leucobacter chromiireducens subsp. solipictus</name>
    <dbReference type="NCBI Taxonomy" id="398235"/>
    <lineage>
        <taxon>Bacteria</taxon>
        <taxon>Bacillati</taxon>
        <taxon>Actinomycetota</taxon>
        <taxon>Actinomycetes</taxon>
        <taxon>Micrococcales</taxon>
        <taxon>Microbacteriaceae</taxon>
        <taxon>Leucobacter</taxon>
    </lineage>
</organism>
<proteinExistence type="predicted"/>
<gene>
    <name evidence="2" type="ORF">D3230_09695</name>
</gene>
<accession>A0ABS1SJA1</accession>
<dbReference type="Proteomes" id="UP001645859">
    <property type="component" value="Unassembled WGS sequence"/>
</dbReference>
<dbReference type="RefSeq" id="WP_202344820.1">
    <property type="nucleotide sequence ID" value="NZ_BAAAPI010000006.1"/>
</dbReference>
<feature type="compositionally biased region" description="Low complexity" evidence="1">
    <location>
        <begin position="340"/>
        <end position="361"/>
    </location>
</feature>
<name>A0ABS1SJA1_9MICO</name>
<dbReference type="PANTHER" id="PTHR43135">
    <property type="entry name" value="ALPHA-D-RIBOSE 1-METHYLPHOSPHONATE 5-TRIPHOSPHATE DIPHOSPHATASE"/>
    <property type="match status" value="1"/>
</dbReference>
<dbReference type="InterPro" id="IPR051781">
    <property type="entry name" value="Metallo-dep_Hydrolase"/>
</dbReference>
<sequence>MSTVWFRDRDGEIRRGTVSAAADGQWRLTAAAPDQRGTADAPFHGVVVGQFTDWHVHLQLVDAGDLAAGVLGRVLDLGAHPERVVAHRAAPPRGVRVEFAGAFLTAPGGYPSDRDWAPAGSFRELADAADASAAVAEMAAHGASVIKVASNADAGPVLSDELFRAVVAAAESAGLPVVAHAEGAGEATRVRRLGAKMLAHTPFTERLEPAELRAHADTMTWISTLDVHGWGAGGAAFETARENLAGFHALGGEVRYGTDLGNGPLPVGLNPRELAALAGAGLTPRDMLTALTPADPELPDTRLVFVPGPDTARLDVAAARPLAAPDLVPSGSPAGPPAGSPLGSVPRASAADGHTPTDGTDPTGGTGPTEPTDPTDPTRPAAKEQR</sequence>
<evidence type="ECO:0000313" key="3">
    <source>
        <dbReference type="Proteomes" id="UP001645859"/>
    </source>
</evidence>
<dbReference type="InterPro" id="IPR032466">
    <property type="entry name" value="Metal_Hydrolase"/>
</dbReference>
<feature type="region of interest" description="Disordered" evidence="1">
    <location>
        <begin position="325"/>
        <end position="386"/>
    </location>
</feature>
<dbReference type="SUPFAM" id="SSF51556">
    <property type="entry name" value="Metallo-dependent hydrolases"/>
    <property type="match status" value="1"/>
</dbReference>
<evidence type="ECO:0000313" key="2">
    <source>
        <dbReference type="EMBL" id="MBL3679559.1"/>
    </source>
</evidence>
<dbReference type="PANTHER" id="PTHR43135:SF3">
    <property type="entry name" value="ALPHA-D-RIBOSE 1-METHYLPHOSPHONATE 5-TRIPHOSPHATE DIPHOSPHATASE"/>
    <property type="match status" value="1"/>
</dbReference>
<protein>
    <submittedName>
        <fullName evidence="2">Amidohydrolase</fullName>
    </submittedName>
</protein>